<organism evidence="1 2">
    <name type="scientific">Hymenobacter humi</name>
    <dbReference type="NCBI Taxonomy" id="1411620"/>
    <lineage>
        <taxon>Bacteria</taxon>
        <taxon>Pseudomonadati</taxon>
        <taxon>Bacteroidota</taxon>
        <taxon>Cytophagia</taxon>
        <taxon>Cytophagales</taxon>
        <taxon>Hymenobacteraceae</taxon>
        <taxon>Hymenobacter</taxon>
    </lineage>
</organism>
<evidence type="ECO:0000313" key="1">
    <source>
        <dbReference type="EMBL" id="MFC7666915.1"/>
    </source>
</evidence>
<name>A0ABW2U0R0_9BACT</name>
<evidence type="ECO:0000313" key="2">
    <source>
        <dbReference type="Proteomes" id="UP001596513"/>
    </source>
</evidence>
<protein>
    <submittedName>
        <fullName evidence="1">Uncharacterized protein</fullName>
    </submittedName>
</protein>
<accession>A0ABW2U0R0</accession>
<gene>
    <name evidence="1" type="ORF">ACFQT0_05400</name>
</gene>
<dbReference type="EMBL" id="JBHTEK010000001">
    <property type="protein sequence ID" value="MFC7666915.1"/>
    <property type="molecule type" value="Genomic_DNA"/>
</dbReference>
<sequence length="57" mass="6236">MPHFLRSVRENRLPEEGYVVQALVSEPNSAAAKQRATLAGDSLAEVFMPELGILARV</sequence>
<proteinExistence type="predicted"/>
<dbReference type="Proteomes" id="UP001596513">
    <property type="component" value="Unassembled WGS sequence"/>
</dbReference>
<keyword evidence="2" id="KW-1185">Reference proteome</keyword>
<reference evidence="2" key="1">
    <citation type="journal article" date="2019" name="Int. J. Syst. Evol. Microbiol.">
        <title>The Global Catalogue of Microorganisms (GCM) 10K type strain sequencing project: providing services to taxonomists for standard genome sequencing and annotation.</title>
        <authorList>
            <consortium name="The Broad Institute Genomics Platform"/>
            <consortium name="The Broad Institute Genome Sequencing Center for Infectious Disease"/>
            <person name="Wu L."/>
            <person name="Ma J."/>
        </authorList>
    </citation>
    <scope>NUCLEOTIDE SEQUENCE [LARGE SCALE GENOMIC DNA]</scope>
    <source>
        <strain evidence="2">JCM 19635</strain>
    </source>
</reference>
<dbReference type="RefSeq" id="WP_380201027.1">
    <property type="nucleotide sequence ID" value="NZ_JBHTEK010000001.1"/>
</dbReference>
<comment type="caution">
    <text evidence="1">The sequence shown here is derived from an EMBL/GenBank/DDBJ whole genome shotgun (WGS) entry which is preliminary data.</text>
</comment>